<dbReference type="PATRIC" id="fig|1330534.3.peg.2021"/>
<dbReference type="SMART" id="SM00448">
    <property type="entry name" value="REC"/>
    <property type="match status" value="1"/>
</dbReference>
<feature type="domain" description="HTH LytTR-type" evidence="5">
    <location>
        <begin position="142"/>
        <end position="247"/>
    </location>
</feature>
<proteinExistence type="predicted"/>
<organism evidence="6 7">
    <name type="scientific">Ruminiclostridium papyrosolvens C7</name>
    <dbReference type="NCBI Taxonomy" id="1330534"/>
    <lineage>
        <taxon>Bacteria</taxon>
        <taxon>Bacillati</taxon>
        <taxon>Bacillota</taxon>
        <taxon>Clostridia</taxon>
        <taxon>Eubacteriales</taxon>
        <taxon>Oscillospiraceae</taxon>
        <taxon>Ruminiclostridium</taxon>
    </lineage>
</organism>
<dbReference type="Pfam" id="PF04397">
    <property type="entry name" value="LytTR"/>
    <property type="match status" value="1"/>
</dbReference>
<feature type="modified residue" description="4-aspartylphosphate" evidence="3">
    <location>
        <position position="55"/>
    </location>
</feature>
<evidence type="ECO:0000256" key="1">
    <source>
        <dbReference type="ARBA" id="ARBA00018672"/>
    </source>
</evidence>
<evidence type="ECO:0000259" key="5">
    <source>
        <dbReference type="PROSITE" id="PS50930"/>
    </source>
</evidence>
<evidence type="ECO:0000259" key="4">
    <source>
        <dbReference type="PROSITE" id="PS50110"/>
    </source>
</evidence>
<dbReference type="PROSITE" id="PS50110">
    <property type="entry name" value="RESPONSE_REGULATORY"/>
    <property type="match status" value="1"/>
</dbReference>
<dbReference type="InterPro" id="IPR011006">
    <property type="entry name" value="CheY-like_superfamily"/>
</dbReference>
<dbReference type="SUPFAM" id="SSF52172">
    <property type="entry name" value="CheY-like"/>
    <property type="match status" value="1"/>
</dbReference>
<dbReference type="InterPro" id="IPR001789">
    <property type="entry name" value="Sig_transdc_resp-reg_receiver"/>
</dbReference>
<dbReference type="InterPro" id="IPR007492">
    <property type="entry name" value="LytTR_DNA-bd_dom"/>
</dbReference>
<dbReference type="GO" id="GO:0000156">
    <property type="term" value="F:phosphorelay response regulator activity"/>
    <property type="evidence" value="ECO:0007669"/>
    <property type="project" value="InterPro"/>
</dbReference>
<evidence type="ECO:0000256" key="3">
    <source>
        <dbReference type="PROSITE-ProRule" id="PRU00169"/>
    </source>
</evidence>
<dbReference type="EMBL" id="ATAY01000031">
    <property type="protein sequence ID" value="EPR11973.1"/>
    <property type="molecule type" value="Genomic_DNA"/>
</dbReference>
<evidence type="ECO:0000313" key="6">
    <source>
        <dbReference type="EMBL" id="EPR11973.1"/>
    </source>
</evidence>
<dbReference type="OrthoDB" id="9809318at2"/>
<dbReference type="PROSITE" id="PS50930">
    <property type="entry name" value="HTH_LYTTR"/>
    <property type="match status" value="1"/>
</dbReference>
<sequence>MELKVLIIDDDEGMRLVLKKIIEKTEGFELVGEAESGETGLGLVETLSPNIVFLDIEMPGMGGIECAKRITDIAPKTFIIFATAHENYMPEAFEVYASDYLIKPFKIDRILTTLQHIKEIFINKESVVVHTSQITKDSLSKLIIKSKEGISFIDCKDIIFIERENRYTLIHTLTENVTTSEGLSEIEERLDKALFFRSHKSYIINLSMIYKIYPYGRWTYTVKFKGTEKDALLTHDRYEQLEKLFDV</sequence>
<comment type="function">
    <text evidence="2">May play the central regulatory role in sporulation. It may be an element of the effector pathway responsible for the activation of sporulation genes in response to nutritional stress. Spo0A may act in concert with spo0H (a sigma factor) to control the expression of some genes that are critical to the sporulation process.</text>
</comment>
<evidence type="ECO:0000313" key="7">
    <source>
        <dbReference type="Proteomes" id="UP000016860"/>
    </source>
</evidence>
<feature type="domain" description="Response regulatory" evidence="4">
    <location>
        <begin position="4"/>
        <end position="118"/>
    </location>
</feature>
<dbReference type="PANTHER" id="PTHR37299">
    <property type="entry name" value="TRANSCRIPTIONAL REGULATOR-RELATED"/>
    <property type="match status" value="1"/>
</dbReference>
<dbReference type="RefSeq" id="WP_020815552.1">
    <property type="nucleotide sequence ID" value="NZ_ATAY01000031.1"/>
</dbReference>
<gene>
    <name evidence="6" type="ORF">L323_10105</name>
</gene>
<dbReference type="SMART" id="SM00850">
    <property type="entry name" value="LytTR"/>
    <property type="match status" value="1"/>
</dbReference>
<reference evidence="6 7" key="1">
    <citation type="journal article" date="2013" name="Genome Announc.">
        <title>Draft Genome Sequence of the Cellulolytic Bacterium Clostridium papyrosolvens C7 (ATCC 700395).</title>
        <authorList>
            <person name="Zepeda V."/>
            <person name="Dassa B."/>
            <person name="Borovok I."/>
            <person name="Lamed R."/>
            <person name="Bayer E.A."/>
            <person name="Cate J.H."/>
        </authorList>
    </citation>
    <scope>NUCLEOTIDE SEQUENCE [LARGE SCALE GENOMIC DNA]</scope>
    <source>
        <strain evidence="6 7">C7</strain>
    </source>
</reference>
<dbReference type="STRING" id="1330534.L323_10105"/>
<accession>U4R187</accession>
<dbReference type="GO" id="GO:0003677">
    <property type="term" value="F:DNA binding"/>
    <property type="evidence" value="ECO:0007669"/>
    <property type="project" value="InterPro"/>
</dbReference>
<dbReference type="InterPro" id="IPR046947">
    <property type="entry name" value="LytR-like"/>
</dbReference>
<evidence type="ECO:0000256" key="2">
    <source>
        <dbReference type="ARBA" id="ARBA00024867"/>
    </source>
</evidence>
<dbReference type="AlphaFoldDB" id="U4R187"/>
<comment type="caution">
    <text evidence="6">The sequence shown here is derived from an EMBL/GenBank/DDBJ whole genome shotgun (WGS) entry which is preliminary data.</text>
</comment>
<dbReference type="PANTHER" id="PTHR37299:SF1">
    <property type="entry name" value="STAGE 0 SPORULATION PROTEIN A HOMOLOG"/>
    <property type="match status" value="1"/>
</dbReference>
<dbReference type="Pfam" id="PF00072">
    <property type="entry name" value="Response_reg"/>
    <property type="match status" value="1"/>
</dbReference>
<dbReference type="Gene3D" id="2.40.50.1020">
    <property type="entry name" value="LytTr DNA-binding domain"/>
    <property type="match status" value="1"/>
</dbReference>
<name>U4R187_9FIRM</name>
<dbReference type="Proteomes" id="UP000016860">
    <property type="component" value="Unassembled WGS sequence"/>
</dbReference>
<protein>
    <recommendedName>
        <fullName evidence="1">Stage 0 sporulation protein A homolog</fullName>
    </recommendedName>
</protein>
<dbReference type="Gene3D" id="3.40.50.2300">
    <property type="match status" value="1"/>
</dbReference>
<keyword evidence="3" id="KW-0597">Phosphoprotein</keyword>